<organism evidence="1">
    <name type="scientific">Bactrocera latifrons</name>
    <name type="common">Malaysian fruit fly</name>
    <name type="synonym">Chaetodacus latifrons</name>
    <dbReference type="NCBI Taxonomy" id="174628"/>
    <lineage>
        <taxon>Eukaryota</taxon>
        <taxon>Metazoa</taxon>
        <taxon>Ecdysozoa</taxon>
        <taxon>Arthropoda</taxon>
        <taxon>Hexapoda</taxon>
        <taxon>Insecta</taxon>
        <taxon>Pterygota</taxon>
        <taxon>Neoptera</taxon>
        <taxon>Endopterygota</taxon>
        <taxon>Diptera</taxon>
        <taxon>Brachycera</taxon>
        <taxon>Muscomorpha</taxon>
        <taxon>Tephritoidea</taxon>
        <taxon>Tephritidae</taxon>
        <taxon>Bactrocera</taxon>
        <taxon>Bactrocera</taxon>
    </lineage>
</organism>
<proteinExistence type="predicted"/>
<sequence>MTNFMPKGNVQTSGKFSSLQLGCGMKEIAYQIKERKIPFHSFKEIKDVEATFPFIKDEIIRCFMNIMIMYKRIKKRNHTSGESATNCEYFEALDEVFFSQSCVQLPEDMTESSIENLLNTLTGESAISSVTETPSINLTPTLGIKRKKNDVIDFLIKEFEKDEATIQKLLKTGKDKVSIEREKLEEVKQIRLLFESMAEKLNIYLGYQQGYSE</sequence>
<dbReference type="EMBL" id="GDHF01001633">
    <property type="protein sequence ID" value="JAI50681.1"/>
    <property type="molecule type" value="Transcribed_RNA"/>
</dbReference>
<dbReference type="AlphaFoldDB" id="A0A0K8WHQ4"/>
<protein>
    <submittedName>
        <fullName evidence="1">Uncharacterized protein</fullName>
    </submittedName>
</protein>
<evidence type="ECO:0000313" key="1">
    <source>
        <dbReference type="EMBL" id="JAI50681.1"/>
    </source>
</evidence>
<reference evidence="1" key="1">
    <citation type="submission" date="2015-06" db="EMBL/GenBank/DDBJ databases">
        <authorList>
            <person name="Hoefler B.C."/>
            <person name="Straight P.D."/>
        </authorList>
    </citation>
    <scope>NUCLEOTIDE SEQUENCE</scope>
</reference>
<dbReference type="OrthoDB" id="8011317at2759"/>
<accession>A0A0K8WHQ4</accession>
<name>A0A0K8WHQ4_BACLA</name>
<gene>
    <name evidence="1" type="ORF">c0_g1_i2</name>
</gene>